<evidence type="ECO:0000313" key="3">
    <source>
        <dbReference type="Proteomes" id="UP000018209"/>
    </source>
</evidence>
<feature type="region of interest" description="Disordered" evidence="1">
    <location>
        <begin position="559"/>
        <end position="580"/>
    </location>
</feature>
<proteinExistence type="predicted"/>
<dbReference type="RefSeq" id="WP_007283638.1">
    <property type="nucleotide sequence ID" value="NZ_BASM01000032.1"/>
</dbReference>
<keyword evidence="3" id="KW-1185">Reference proteome</keyword>
<name>A0ABQ0IZM6_GLUTH</name>
<accession>A0ABQ0IZM6</accession>
<sequence>MILKTSRIKTASGPHALTRHLFHGKGNEEIVCVQGSKATLAMMMQDAQAAGRTYGIRHLVISPEEATGRTQALDVLHLHGAEFGYDPEEATLIEHRKHRQDGQGFEVHWHAAIPEMKPDGAVLDSRFMFKRNEMVARLAEVRLGHHLTSGRHNTWAAAALEQRGFHDAALAVRLGPAALSFGPAAQATPRESYSSETHQILKRNGISTPAIKSAITAAWATRDPENGLPFKDMLHACGVDLVPGRRSDSWVAVVDGVEVTALHRLLKVKSSEVESEMAAQRKAPAWTRAQGGYDELSTQNKKRAEGAFKAFQRIYHARHGTEYPYGLSEYVGYCQEQEALRQKATPETPSASNAPRRPRDFGDEQAPPTSETPSPAEQAVPSRPKSLPLPDDKDALRRVIGASPWSDANRDPSRISDEYKRRVQTVREKAEKRLETVEKAIERTAPRDEVAEGKALEKLADIAAGLALKLINTVLKVLGIPEIPHPNFGGPRVVGQLPGNPREHEAAHKEAEKLREYVRNLPDDEAITQKGEQVAQARQVEHDDWLDNTAPARLKLSGIEAKEEAEREEQERRARVEEARQAQALAAKERVEVDAPELGPEVRLDEEIERLKF</sequence>
<dbReference type="Proteomes" id="UP000018209">
    <property type="component" value="Unassembled WGS sequence"/>
</dbReference>
<evidence type="ECO:0000256" key="1">
    <source>
        <dbReference type="SAM" id="MobiDB-lite"/>
    </source>
</evidence>
<comment type="caution">
    <text evidence="2">The sequence shown here is derived from an EMBL/GenBank/DDBJ whole genome shotgun (WGS) entry which is preliminary data.</text>
</comment>
<organism evidence="2 3">
    <name type="scientific">Gluconobacter thailandicus NBRC 3257</name>
    <dbReference type="NCBI Taxonomy" id="1381097"/>
    <lineage>
        <taxon>Bacteria</taxon>
        <taxon>Pseudomonadati</taxon>
        <taxon>Pseudomonadota</taxon>
        <taxon>Alphaproteobacteria</taxon>
        <taxon>Acetobacterales</taxon>
        <taxon>Acetobacteraceae</taxon>
        <taxon>Gluconobacter</taxon>
    </lineage>
</organism>
<dbReference type="EMBL" id="BASM01000032">
    <property type="protein sequence ID" value="GAD27638.1"/>
    <property type="molecule type" value="Genomic_DNA"/>
</dbReference>
<protein>
    <submittedName>
        <fullName evidence="2">Uncharacterized protein</fullName>
    </submittedName>
</protein>
<feature type="compositionally biased region" description="Basic and acidic residues" evidence="1">
    <location>
        <begin position="560"/>
        <end position="580"/>
    </location>
</feature>
<reference evidence="2 3" key="1">
    <citation type="submission" date="2013-08" db="EMBL/GenBank/DDBJ databases">
        <title>Gluconobacter thailandicus NBRC 3257 whole genome sequence.</title>
        <authorList>
            <person name="Matsutani M."/>
            <person name="Yakushi T."/>
            <person name="Matsushita K."/>
        </authorList>
    </citation>
    <scope>NUCLEOTIDE SEQUENCE [LARGE SCALE GENOMIC DNA]</scope>
    <source>
        <strain evidence="2 3">NBRC 3257</strain>
    </source>
</reference>
<evidence type="ECO:0000313" key="2">
    <source>
        <dbReference type="EMBL" id="GAD27638.1"/>
    </source>
</evidence>
<gene>
    <name evidence="2" type="ORF">NBRC3257_2637</name>
</gene>
<feature type="region of interest" description="Disordered" evidence="1">
    <location>
        <begin position="341"/>
        <end position="395"/>
    </location>
</feature>